<dbReference type="PATRIC" id="fig|331679.3.peg.1802"/>
<dbReference type="EMBL" id="JQBX01000009">
    <property type="protein sequence ID" value="KRN93908.1"/>
    <property type="molecule type" value="Genomic_DNA"/>
</dbReference>
<dbReference type="InterPro" id="IPR029021">
    <property type="entry name" value="Prot-tyrosine_phosphatase-like"/>
</dbReference>
<dbReference type="InterPro" id="IPR016130">
    <property type="entry name" value="Tyr_Pase_AS"/>
</dbReference>
<dbReference type="InterPro" id="IPR026893">
    <property type="entry name" value="Tyr/Ser_Pase_IphP-type"/>
</dbReference>
<sequence>MKPERILNVPGAINFRELGGYQNQFNQTIKWQKLLRSGELSRLTPSSVEALGEYGLKYDIDLRSPSEVEWNADRIPSTTIFRSYPVYPIQRGEHSDIPDHQNLKYQSYEQTMYDPYLVMVLGEHSRIAFRQMFLDLLDNTHEKESLLFHCAAGKDRTGVAGMLIMAALQVPYDTIRQDYLLTNLVYSQRDPDQLRQQITNEHVDKLIQKMNSVFTVAASNLDNAHQTIINTFGSWDNYFKEALELTDQDLNDLRKIYLE</sequence>
<protein>
    <submittedName>
        <fullName evidence="2">Protein tyrosine phosphatase</fullName>
    </submittedName>
</protein>
<dbReference type="PANTHER" id="PTHR31126">
    <property type="entry name" value="TYROSINE-PROTEIN PHOSPHATASE"/>
    <property type="match status" value="1"/>
</dbReference>
<dbReference type="PROSITE" id="PS00383">
    <property type="entry name" value="TYR_PHOSPHATASE_1"/>
    <property type="match status" value="1"/>
</dbReference>
<dbReference type="PANTHER" id="PTHR31126:SF1">
    <property type="entry name" value="TYROSINE SPECIFIC PROTEIN PHOSPHATASES DOMAIN-CONTAINING PROTEIN"/>
    <property type="match status" value="1"/>
</dbReference>
<dbReference type="RefSeq" id="WP_057802771.1">
    <property type="nucleotide sequence ID" value="NZ_JQBX01000009.1"/>
</dbReference>
<evidence type="ECO:0000313" key="2">
    <source>
        <dbReference type="EMBL" id="KRN93908.1"/>
    </source>
</evidence>
<dbReference type="Pfam" id="PF13350">
    <property type="entry name" value="Y_phosphatase3"/>
    <property type="match status" value="1"/>
</dbReference>
<dbReference type="Proteomes" id="UP000051859">
    <property type="component" value="Unassembled WGS sequence"/>
</dbReference>
<dbReference type="SUPFAM" id="SSF52799">
    <property type="entry name" value="(Phosphotyrosine protein) phosphatases II"/>
    <property type="match status" value="1"/>
</dbReference>
<accession>A0A0R2L5L9</accession>
<comment type="similarity">
    <text evidence="1">Belongs to the protein-tyrosine phosphatase family.</text>
</comment>
<reference evidence="2 3" key="1">
    <citation type="journal article" date="2015" name="Genome Announc.">
        <title>Expanding the biotechnology potential of lactobacilli through comparative genomics of 213 strains and associated genera.</title>
        <authorList>
            <person name="Sun Z."/>
            <person name="Harris H.M."/>
            <person name="McCann A."/>
            <person name="Guo C."/>
            <person name="Argimon S."/>
            <person name="Zhang W."/>
            <person name="Yang X."/>
            <person name="Jeffery I.B."/>
            <person name="Cooney J.C."/>
            <person name="Kagawa T.F."/>
            <person name="Liu W."/>
            <person name="Song Y."/>
            <person name="Salvetti E."/>
            <person name="Wrobel A."/>
            <person name="Rasinkangas P."/>
            <person name="Parkhill J."/>
            <person name="Rea M.C."/>
            <person name="O'Sullivan O."/>
            <person name="Ritari J."/>
            <person name="Douillard F.P."/>
            <person name="Paul Ross R."/>
            <person name="Yang R."/>
            <person name="Briner A.E."/>
            <person name="Felis G.E."/>
            <person name="de Vos W.M."/>
            <person name="Barrangou R."/>
            <person name="Klaenhammer T.R."/>
            <person name="Caufield P.W."/>
            <person name="Cui Y."/>
            <person name="Zhang H."/>
            <person name="O'Toole P.W."/>
        </authorList>
    </citation>
    <scope>NUCLEOTIDE SEQUENCE [LARGE SCALE GENOMIC DNA]</scope>
    <source>
        <strain evidence="2 3">DSM 18001</strain>
    </source>
</reference>
<evidence type="ECO:0000313" key="3">
    <source>
        <dbReference type="Proteomes" id="UP000051859"/>
    </source>
</evidence>
<dbReference type="STRING" id="331679.IV81_GL001766"/>
<organism evidence="2 3">
    <name type="scientific">Pediococcus stilesii</name>
    <dbReference type="NCBI Taxonomy" id="331679"/>
    <lineage>
        <taxon>Bacteria</taxon>
        <taxon>Bacillati</taxon>
        <taxon>Bacillota</taxon>
        <taxon>Bacilli</taxon>
        <taxon>Lactobacillales</taxon>
        <taxon>Lactobacillaceae</taxon>
        <taxon>Pediococcus</taxon>
    </lineage>
</organism>
<keyword evidence="3" id="KW-1185">Reference proteome</keyword>
<dbReference type="Gene3D" id="3.90.190.10">
    <property type="entry name" value="Protein tyrosine phosphatase superfamily"/>
    <property type="match status" value="1"/>
</dbReference>
<comment type="caution">
    <text evidence="2">The sequence shown here is derived from an EMBL/GenBank/DDBJ whole genome shotgun (WGS) entry which is preliminary data.</text>
</comment>
<proteinExistence type="inferred from homology"/>
<name>A0A0R2L5L9_9LACO</name>
<dbReference type="AlphaFoldDB" id="A0A0R2L5L9"/>
<gene>
    <name evidence="2" type="ORF">IV81_GL001766</name>
</gene>
<dbReference type="GO" id="GO:0004721">
    <property type="term" value="F:phosphoprotein phosphatase activity"/>
    <property type="evidence" value="ECO:0007669"/>
    <property type="project" value="InterPro"/>
</dbReference>
<evidence type="ECO:0000256" key="1">
    <source>
        <dbReference type="ARBA" id="ARBA00009580"/>
    </source>
</evidence>